<dbReference type="PANTHER" id="PTHR16140">
    <property type="entry name" value="NON-STRUCTURAL MAINTENANCE OF CHROMOSOMES ELEMENT 4"/>
    <property type="match status" value="1"/>
</dbReference>
<accession>A0A210R6P3</accession>
<evidence type="ECO:0000256" key="2">
    <source>
        <dbReference type="ARBA" id="ARBA00008997"/>
    </source>
</evidence>
<comment type="subunit">
    <text evidence="7">Component of the SMC5-SMC6 complex.</text>
</comment>
<dbReference type="InterPro" id="IPR027786">
    <property type="entry name" value="Nse4/EID"/>
</dbReference>
<dbReference type="EMBL" id="NEDP02000130">
    <property type="protein sequence ID" value="OWF56598.1"/>
    <property type="molecule type" value="Genomic_DNA"/>
</dbReference>
<evidence type="ECO:0000256" key="6">
    <source>
        <dbReference type="ARBA" id="ARBA00023242"/>
    </source>
</evidence>
<keyword evidence="3 7" id="KW-0227">DNA damage</keyword>
<proteinExistence type="inferred from homology"/>
<keyword evidence="4 7" id="KW-0233">DNA recombination</keyword>
<organism evidence="10 11">
    <name type="scientific">Mizuhopecten yessoensis</name>
    <name type="common">Japanese scallop</name>
    <name type="synonym">Patinopecten yessoensis</name>
    <dbReference type="NCBI Taxonomy" id="6573"/>
    <lineage>
        <taxon>Eukaryota</taxon>
        <taxon>Metazoa</taxon>
        <taxon>Spiralia</taxon>
        <taxon>Lophotrochozoa</taxon>
        <taxon>Mollusca</taxon>
        <taxon>Bivalvia</taxon>
        <taxon>Autobranchia</taxon>
        <taxon>Pteriomorphia</taxon>
        <taxon>Pectinida</taxon>
        <taxon>Pectinoidea</taxon>
        <taxon>Pectinidae</taxon>
        <taxon>Mizuhopecten</taxon>
    </lineage>
</organism>
<keyword evidence="5 7" id="KW-0234">DNA repair</keyword>
<dbReference type="GO" id="GO:0006310">
    <property type="term" value="P:DNA recombination"/>
    <property type="evidence" value="ECO:0007669"/>
    <property type="project" value="UniProtKB-UniRule"/>
</dbReference>
<comment type="caution">
    <text evidence="10">The sequence shown here is derived from an EMBL/GenBank/DDBJ whole genome shotgun (WGS) entry which is preliminary data.</text>
</comment>
<dbReference type="InterPro" id="IPR014854">
    <property type="entry name" value="Nse4_C"/>
</dbReference>
<comment type="similarity">
    <text evidence="2 7">Belongs to the NSE4 family.</text>
</comment>
<dbReference type="AlphaFoldDB" id="A0A210R6P3"/>
<gene>
    <name evidence="10" type="ORF">KP79_PYT16958</name>
</gene>
<dbReference type="PANTHER" id="PTHR16140:SF0">
    <property type="entry name" value="NON-STRUCTURAL MAINTENANCE OF CHROMOSOMES ELEMENT 4"/>
    <property type="match status" value="1"/>
</dbReference>
<evidence type="ECO:0000256" key="7">
    <source>
        <dbReference type="RuleBase" id="RU365071"/>
    </source>
</evidence>
<keyword evidence="11" id="KW-1185">Reference proteome</keyword>
<dbReference type="Proteomes" id="UP000242188">
    <property type="component" value="Unassembled WGS sequence"/>
</dbReference>
<name>A0A210R6P3_MIZYE</name>
<evidence type="ECO:0000256" key="1">
    <source>
        <dbReference type="ARBA" id="ARBA00004123"/>
    </source>
</evidence>
<dbReference type="GO" id="GO:0006281">
    <property type="term" value="P:DNA repair"/>
    <property type="evidence" value="ECO:0007669"/>
    <property type="project" value="UniProtKB-UniRule"/>
</dbReference>
<evidence type="ECO:0000313" key="10">
    <source>
        <dbReference type="EMBL" id="OWF56598.1"/>
    </source>
</evidence>
<dbReference type="GO" id="GO:0005634">
    <property type="term" value="C:nucleus"/>
    <property type="evidence" value="ECO:0007669"/>
    <property type="project" value="UniProtKB-SubCell"/>
</dbReference>
<dbReference type="GO" id="GO:0030915">
    <property type="term" value="C:Smc5-Smc6 complex"/>
    <property type="evidence" value="ECO:0007669"/>
    <property type="project" value="UniProtKB-UniRule"/>
</dbReference>
<reference evidence="10 11" key="1">
    <citation type="journal article" date="2017" name="Nat. Ecol. Evol.">
        <title>Scallop genome provides insights into evolution of bilaterian karyotype and development.</title>
        <authorList>
            <person name="Wang S."/>
            <person name="Zhang J."/>
            <person name="Jiao W."/>
            <person name="Li J."/>
            <person name="Xun X."/>
            <person name="Sun Y."/>
            <person name="Guo X."/>
            <person name="Huan P."/>
            <person name="Dong B."/>
            <person name="Zhang L."/>
            <person name="Hu X."/>
            <person name="Sun X."/>
            <person name="Wang J."/>
            <person name="Zhao C."/>
            <person name="Wang Y."/>
            <person name="Wang D."/>
            <person name="Huang X."/>
            <person name="Wang R."/>
            <person name="Lv J."/>
            <person name="Li Y."/>
            <person name="Zhang Z."/>
            <person name="Liu B."/>
            <person name="Lu W."/>
            <person name="Hui Y."/>
            <person name="Liang J."/>
            <person name="Zhou Z."/>
            <person name="Hou R."/>
            <person name="Li X."/>
            <person name="Liu Y."/>
            <person name="Li H."/>
            <person name="Ning X."/>
            <person name="Lin Y."/>
            <person name="Zhao L."/>
            <person name="Xing Q."/>
            <person name="Dou J."/>
            <person name="Li Y."/>
            <person name="Mao J."/>
            <person name="Guo H."/>
            <person name="Dou H."/>
            <person name="Li T."/>
            <person name="Mu C."/>
            <person name="Jiang W."/>
            <person name="Fu Q."/>
            <person name="Fu X."/>
            <person name="Miao Y."/>
            <person name="Liu J."/>
            <person name="Yu Q."/>
            <person name="Li R."/>
            <person name="Liao H."/>
            <person name="Li X."/>
            <person name="Kong Y."/>
            <person name="Jiang Z."/>
            <person name="Chourrout D."/>
            <person name="Li R."/>
            <person name="Bao Z."/>
        </authorList>
    </citation>
    <scope>NUCLEOTIDE SEQUENCE [LARGE SCALE GENOMIC DNA]</scope>
    <source>
        <strain evidence="10 11">PY_sf001</strain>
    </source>
</reference>
<feature type="domain" description="Non-structural maintenance of chromosome element 4 C-terminal" evidence="9">
    <location>
        <begin position="236"/>
        <end position="323"/>
    </location>
</feature>
<protein>
    <recommendedName>
        <fullName evidence="7">Non-structural maintenance of chromosomes element 4</fullName>
    </recommendedName>
</protein>
<comment type="function">
    <text evidence="7">Component of the SMC5-SMC6 complex, that promotes sister chromatid alignment after DNA damage and facilitates double-stranded DNA breaks (DSBs) repair via homologous recombination between sister chromatids.</text>
</comment>
<comment type="subcellular location">
    <subcellularLocation>
        <location evidence="1 7">Nucleus</location>
    </subcellularLocation>
</comment>
<sequence>MAGNEVVIEGTGEDDSSNQYEFQHGQFNIQQSKEERKRIREGYRVLIDDLKTNRQDFVRPSSNRLDEALTETDELYKNVKKSTERVLDSLAVRIISNYGRQTAEAVQTDFVKFIPEEFAEKLVTFIGGQRPGETSGSVRISGNGWAALGRSTQKLFCKSPPLHIMSGTFQRGEFEGKKNPIIRCDRRQKENETGKATVPKKVESFDDAGDVGTSQHIARVLKYLQDFYEMEGCQPLCYFDFVLDPDSFGHTVENIFHTSFLVSRGFAKISLDNDKLPQIEPIRNEEEGERPMIAQKNHQTIISITPADWKELVEVFGMKRAAISRSSTANAKKVLQQTPQKSQAQPTPTGALLDRHS</sequence>
<keyword evidence="6 7" id="KW-0539">Nucleus</keyword>
<dbReference type="STRING" id="6573.A0A210R6P3"/>
<dbReference type="OrthoDB" id="361242at2759"/>
<evidence type="ECO:0000256" key="4">
    <source>
        <dbReference type="ARBA" id="ARBA00023172"/>
    </source>
</evidence>
<evidence type="ECO:0000256" key="5">
    <source>
        <dbReference type="ARBA" id="ARBA00023204"/>
    </source>
</evidence>
<evidence type="ECO:0000256" key="8">
    <source>
        <dbReference type="SAM" id="MobiDB-lite"/>
    </source>
</evidence>
<feature type="region of interest" description="Disordered" evidence="8">
    <location>
        <begin position="326"/>
        <end position="357"/>
    </location>
</feature>
<evidence type="ECO:0000259" key="9">
    <source>
        <dbReference type="Pfam" id="PF08743"/>
    </source>
</evidence>
<dbReference type="Pfam" id="PF08743">
    <property type="entry name" value="Nse4_C"/>
    <property type="match status" value="1"/>
</dbReference>
<evidence type="ECO:0000313" key="11">
    <source>
        <dbReference type="Proteomes" id="UP000242188"/>
    </source>
</evidence>
<feature type="compositionally biased region" description="Polar residues" evidence="8">
    <location>
        <begin position="326"/>
        <end position="348"/>
    </location>
</feature>
<evidence type="ECO:0000256" key="3">
    <source>
        <dbReference type="ARBA" id="ARBA00022763"/>
    </source>
</evidence>